<reference evidence="1 2" key="1">
    <citation type="submission" date="2013-07" db="EMBL/GenBank/DDBJ databases">
        <authorList>
            <consortium name="DOE Joint Genome Institute"/>
            <person name="Reeve W."/>
            <person name="Huntemann M."/>
            <person name="Han J."/>
            <person name="Chen A."/>
            <person name="Kyrpides N."/>
            <person name="Mavromatis K."/>
            <person name="Markowitz V."/>
            <person name="Palaniappan K."/>
            <person name="Ivanova N."/>
            <person name="Schaumberg A."/>
            <person name="Pati A."/>
            <person name="Liolios K."/>
            <person name="Nordberg H.P."/>
            <person name="Cantor M.N."/>
            <person name="Hua S.X."/>
            <person name="Woyke T."/>
        </authorList>
    </citation>
    <scope>NUCLEOTIDE SEQUENCE [LARGE SCALE GENOMIC DNA]</scope>
    <source>
        <strain evidence="1 2">DSM 43889</strain>
    </source>
</reference>
<evidence type="ECO:0000313" key="2">
    <source>
        <dbReference type="Proteomes" id="UP000791080"/>
    </source>
</evidence>
<accession>A0ABT1JPP9</accession>
<evidence type="ECO:0000313" key="1">
    <source>
        <dbReference type="EMBL" id="MCP2334494.1"/>
    </source>
</evidence>
<comment type="caution">
    <text evidence="1">The sequence shown here is derived from an EMBL/GenBank/DDBJ whole genome shotgun (WGS) entry which is preliminary data.</text>
</comment>
<protein>
    <submittedName>
        <fullName evidence="1">Uncharacterized protein</fullName>
    </submittedName>
</protein>
<organism evidence="1 2">
    <name type="scientific">Actinoalloteichus caeruleus DSM 43889</name>
    <dbReference type="NCBI Taxonomy" id="1120930"/>
    <lineage>
        <taxon>Bacteria</taxon>
        <taxon>Bacillati</taxon>
        <taxon>Actinomycetota</taxon>
        <taxon>Actinomycetes</taxon>
        <taxon>Pseudonocardiales</taxon>
        <taxon>Pseudonocardiaceae</taxon>
        <taxon>Actinoalloteichus</taxon>
        <taxon>Actinoalloteichus cyanogriseus</taxon>
    </lineage>
</organism>
<name>A0ABT1JPP9_ACTCY</name>
<gene>
    <name evidence="1" type="ORF">G443_004764</name>
</gene>
<dbReference type="Proteomes" id="UP000791080">
    <property type="component" value="Unassembled WGS sequence"/>
</dbReference>
<reference evidence="1 2" key="2">
    <citation type="submission" date="2022-06" db="EMBL/GenBank/DDBJ databases">
        <title>Genomic Encyclopedia of Type Strains, Phase I: the one thousand microbial genomes (KMG-I) project.</title>
        <authorList>
            <person name="Kyrpides N."/>
        </authorList>
    </citation>
    <scope>NUCLEOTIDE SEQUENCE [LARGE SCALE GENOMIC DNA]</scope>
    <source>
        <strain evidence="1 2">DSM 43889</strain>
    </source>
</reference>
<proteinExistence type="predicted"/>
<keyword evidence="2" id="KW-1185">Reference proteome</keyword>
<dbReference type="EMBL" id="AUBJ02000001">
    <property type="protein sequence ID" value="MCP2334494.1"/>
    <property type="molecule type" value="Genomic_DNA"/>
</dbReference>
<sequence length="64" mass="6698">MAGSVPVTTSIARVASGNAHGCPPLARPAPPATSHLPGELVLALRSERTPTECALITVRFHRKE</sequence>